<sequence length="124" mass="12965">MNTTVKTASAAVGSVPTIASPVMFKQASAVLNATGTAQILKIAKAAKNAKRVVIIGHAAALTNISEFRFAISRERANVVKAALVKAGVTATIEIVAQSDNQPVKTQKTESAQAKNRRADVYIFG</sequence>
<evidence type="ECO:0000313" key="2">
    <source>
        <dbReference type="EMBL" id="CAB4368129.1"/>
    </source>
</evidence>
<dbReference type="InterPro" id="IPR006665">
    <property type="entry name" value="OmpA-like"/>
</dbReference>
<dbReference type="EMBL" id="CAETWZ010000088">
    <property type="protein sequence ID" value="CAB4368129.1"/>
    <property type="molecule type" value="Genomic_DNA"/>
</dbReference>
<evidence type="ECO:0000259" key="1">
    <source>
        <dbReference type="PROSITE" id="PS51123"/>
    </source>
</evidence>
<dbReference type="PROSITE" id="PS51123">
    <property type="entry name" value="OMPA_2"/>
    <property type="match status" value="1"/>
</dbReference>
<name>A0A6J6AH25_9ZZZZ</name>
<accession>A0A6J6AH25</accession>
<dbReference type="PANTHER" id="PTHR30329">
    <property type="entry name" value="STATOR ELEMENT OF FLAGELLAR MOTOR COMPLEX"/>
    <property type="match status" value="1"/>
</dbReference>
<dbReference type="Pfam" id="PF00691">
    <property type="entry name" value="OmpA"/>
    <property type="match status" value="1"/>
</dbReference>
<gene>
    <name evidence="2" type="ORF">UFOPK4179_00926</name>
</gene>
<proteinExistence type="predicted"/>
<organism evidence="2">
    <name type="scientific">freshwater metagenome</name>
    <dbReference type="NCBI Taxonomy" id="449393"/>
    <lineage>
        <taxon>unclassified sequences</taxon>
        <taxon>metagenomes</taxon>
        <taxon>ecological metagenomes</taxon>
    </lineage>
</organism>
<dbReference type="InterPro" id="IPR050330">
    <property type="entry name" value="Bact_OuterMem_StrucFunc"/>
</dbReference>
<dbReference type="AlphaFoldDB" id="A0A6J6AH25"/>
<protein>
    <submittedName>
        <fullName evidence="2">Unannotated protein</fullName>
    </submittedName>
</protein>
<dbReference type="Gene3D" id="3.30.1330.60">
    <property type="entry name" value="OmpA-like domain"/>
    <property type="match status" value="1"/>
</dbReference>
<dbReference type="PANTHER" id="PTHR30329:SF21">
    <property type="entry name" value="LIPOPROTEIN YIAD-RELATED"/>
    <property type="match status" value="1"/>
</dbReference>
<reference evidence="2" key="1">
    <citation type="submission" date="2020-05" db="EMBL/GenBank/DDBJ databases">
        <authorList>
            <person name="Chiriac C."/>
            <person name="Salcher M."/>
            <person name="Ghai R."/>
            <person name="Kavagutti S V."/>
        </authorList>
    </citation>
    <scope>NUCLEOTIDE SEQUENCE</scope>
</reference>
<feature type="domain" description="OmpA-like" evidence="1">
    <location>
        <begin position="11"/>
        <end position="124"/>
    </location>
</feature>
<dbReference type="SUPFAM" id="SSF103088">
    <property type="entry name" value="OmpA-like"/>
    <property type="match status" value="1"/>
</dbReference>
<dbReference type="InterPro" id="IPR036737">
    <property type="entry name" value="OmpA-like_sf"/>
</dbReference>